<dbReference type="PROSITE" id="PS50109">
    <property type="entry name" value="HIS_KIN"/>
    <property type="match status" value="1"/>
</dbReference>
<protein>
    <recommendedName>
        <fullName evidence="3">histidine kinase</fullName>
        <ecNumber evidence="3">2.7.13.3</ecNumber>
    </recommendedName>
</protein>
<accession>A0A7M2WRL7</accession>
<keyword evidence="11 16" id="KW-1133">Transmembrane helix</keyword>
<dbReference type="EMBL" id="CP063458">
    <property type="protein sequence ID" value="QOV88073.1"/>
    <property type="molecule type" value="Genomic_DNA"/>
</dbReference>
<comment type="subcellular location">
    <subcellularLocation>
        <location evidence="2">Cell membrane</location>
        <topology evidence="2">Multi-pass membrane protein</topology>
    </subcellularLocation>
</comment>
<dbReference type="SUPFAM" id="SSF47226">
    <property type="entry name" value="Histidine-containing phosphotransfer domain, HPT domain"/>
    <property type="match status" value="1"/>
</dbReference>
<evidence type="ECO:0000256" key="5">
    <source>
        <dbReference type="ARBA" id="ARBA00022553"/>
    </source>
</evidence>
<evidence type="ECO:0000256" key="14">
    <source>
        <dbReference type="PROSITE-ProRule" id="PRU00169"/>
    </source>
</evidence>
<dbReference type="InterPro" id="IPR008207">
    <property type="entry name" value="Sig_transdc_His_kin_Hpt_dom"/>
</dbReference>
<dbReference type="PROSITE" id="PS50110">
    <property type="entry name" value="RESPONSE_REGULATORY"/>
    <property type="match status" value="2"/>
</dbReference>
<dbReference type="Pfam" id="PF00072">
    <property type="entry name" value="Response_reg"/>
    <property type="match status" value="1"/>
</dbReference>
<dbReference type="InterPro" id="IPR003661">
    <property type="entry name" value="HisK_dim/P_dom"/>
</dbReference>
<evidence type="ECO:0000256" key="11">
    <source>
        <dbReference type="ARBA" id="ARBA00022989"/>
    </source>
</evidence>
<dbReference type="EC" id="2.7.13.3" evidence="3"/>
<dbReference type="PANTHER" id="PTHR45339:SF5">
    <property type="entry name" value="HISTIDINE KINASE"/>
    <property type="match status" value="1"/>
</dbReference>
<comment type="catalytic activity">
    <reaction evidence="1">
        <text>ATP + protein L-histidine = ADP + protein N-phospho-L-histidine.</text>
        <dbReference type="EC" id="2.7.13.3"/>
    </reaction>
</comment>
<evidence type="ECO:0000256" key="10">
    <source>
        <dbReference type="ARBA" id="ARBA00022840"/>
    </source>
</evidence>
<dbReference type="InterPro" id="IPR004358">
    <property type="entry name" value="Sig_transdc_His_kin-like_C"/>
</dbReference>
<feature type="domain" description="Response regulatory" evidence="18">
    <location>
        <begin position="680"/>
        <end position="801"/>
    </location>
</feature>
<evidence type="ECO:0000256" key="12">
    <source>
        <dbReference type="ARBA" id="ARBA00023136"/>
    </source>
</evidence>
<dbReference type="Pfam" id="PF01627">
    <property type="entry name" value="Hpt"/>
    <property type="match status" value="1"/>
</dbReference>
<feature type="modified residue" description="Phosphohistidine" evidence="13">
    <location>
        <position position="1037"/>
    </location>
</feature>
<dbReference type="CDD" id="cd00082">
    <property type="entry name" value="HisKA"/>
    <property type="match status" value="1"/>
</dbReference>
<evidence type="ECO:0000256" key="15">
    <source>
        <dbReference type="SAM" id="MobiDB-lite"/>
    </source>
</evidence>
<dbReference type="FunFam" id="1.10.287.130:FF:000003">
    <property type="entry name" value="Histidine kinase"/>
    <property type="match status" value="1"/>
</dbReference>
<dbReference type="CDD" id="cd17546">
    <property type="entry name" value="REC_hyHK_CKI1_RcsC-like"/>
    <property type="match status" value="1"/>
</dbReference>
<evidence type="ECO:0000256" key="4">
    <source>
        <dbReference type="ARBA" id="ARBA00022475"/>
    </source>
</evidence>
<evidence type="ECO:0000256" key="8">
    <source>
        <dbReference type="ARBA" id="ARBA00022741"/>
    </source>
</evidence>
<dbReference type="Gene3D" id="1.10.287.130">
    <property type="match status" value="1"/>
</dbReference>
<feature type="transmembrane region" description="Helical" evidence="16">
    <location>
        <begin position="21"/>
        <end position="41"/>
    </location>
</feature>
<feature type="domain" description="Response regulatory" evidence="18">
    <location>
        <begin position="825"/>
        <end position="951"/>
    </location>
</feature>
<dbReference type="Pfam" id="PF00512">
    <property type="entry name" value="HisKA"/>
    <property type="match status" value="1"/>
</dbReference>
<dbReference type="GO" id="GO:0005524">
    <property type="term" value="F:ATP binding"/>
    <property type="evidence" value="ECO:0007669"/>
    <property type="project" value="UniProtKB-KW"/>
</dbReference>
<feature type="domain" description="Histidine kinase" evidence="17">
    <location>
        <begin position="427"/>
        <end position="662"/>
    </location>
</feature>
<keyword evidence="10" id="KW-0067">ATP-binding</keyword>
<evidence type="ECO:0000259" key="19">
    <source>
        <dbReference type="PROSITE" id="PS50894"/>
    </source>
</evidence>
<name>A0A7M2WRL7_9BACT</name>
<organism evidence="20 21">
    <name type="scientific">Humisphaera borealis</name>
    <dbReference type="NCBI Taxonomy" id="2807512"/>
    <lineage>
        <taxon>Bacteria</taxon>
        <taxon>Pseudomonadati</taxon>
        <taxon>Planctomycetota</taxon>
        <taxon>Phycisphaerae</taxon>
        <taxon>Tepidisphaerales</taxon>
        <taxon>Tepidisphaeraceae</taxon>
        <taxon>Humisphaera</taxon>
    </lineage>
</organism>
<dbReference type="Proteomes" id="UP000593765">
    <property type="component" value="Chromosome"/>
</dbReference>
<feature type="region of interest" description="Disordered" evidence="15">
    <location>
        <begin position="156"/>
        <end position="176"/>
    </location>
</feature>
<keyword evidence="7 16" id="KW-0812">Transmembrane</keyword>
<dbReference type="CDD" id="cd16922">
    <property type="entry name" value="HATPase_EvgS-ArcB-TorS-like"/>
    <property type="match status" value="1"/>
</dbReference>
<feature type="modified residue" description="4-aspartylphosphate" evidence="14">
    <location>
        <position position="734"/>
    </location>
</feature>
<evidence type="ECO:0000256" key="6">
    <source>
        <dbReference type="ARBA" id="ARBA00022679"/>
    </source>
</evidence>
<dbReference type="FunFam" id="3.30.565.10:FF:000010">
    <property type="entry name" value="Sensor histidine kinase RcsC"/>
    <property type="match status" value="1"/>
</dbReference>
<evidence type="ECO:0000313" key="21">
    <source>
        <dbReference type="Proteomes" id="UP000593765"/>
    </source>
</evidence>
<sequence>MTSSRERPEDSSLIGRFGLDAWSVGTFMLSLTATGVLWLVVGTGISADAQKAFTRESDARYFASRESFDRTFSLTYDALRTMALLPGVRNINRHAEGFDGDPRETVQQLYNNVASHVAVSEIYIVPGDLNPDQLDPVTEKMQEPIISFDEIIVGRTGDPTGGHAHESPGGSRGEGKLEEVEIYEYREMQRQCAVFASRYPTEASIEGLKYPAMTSKPVITCDNSEFTASALRAGDNSARMGIVYSVPFYGIDGRFKGMICAIIRTRILERAIDDPFCLAFQKSTGMTIRSSQATTPIDPAHQLAIENHSRPPGMAYHRAEPAGVVDQNPWVFASSVPSTSFDANQLIASTQRERATMLTGGCLFSVLAAAIVWSLNNSRRRAMGIAERMMASLRRSEASLVATNRDLEAARDAADAASRAKSEFVANMSHELRTPLNGIVGMVELLEMTSLDQRQRRFVDTTRRSCQSLLSVINDILDFSKIESGQMEAEAYGFDVVEIVEHVADLFSRRADEKGIALNVSIDPKVPRRVIGDGARLKQIVTNLVNNALKFTNKGEITIQCEPCHPPEFPAPRAQTNGTPADESIHLRFQIVDTGIGIPPERLDRLFKSFSQVDASTTRQYGGTGLGLAISKRLAELMGGRIGVSSTPGKGSTFWFTVRLSACPEQSAIEVVTREVARLHVILLSDSGHSTRQVCGYLKTWGVDHAVTPTVEAAMNLLQENAAIGRAFGIAIVDLDPSATNGPALAQAVRRAKALPTLRLIALSNLDSPLSVSALHAAGFHRCLTHPVRQSALFDALASTIPGVVYPGLYDRTDSVANAPATGVRILVAEDNEVNQLVAEQLLTLLGFTCDIVHNGRQAVDALFNVDGPTYDLVLMDCQMPELDGFAATAEIRRRESSKPCRGRTTKVPIIALTANAVTGDRERCLAAGMDGYVSKPLDRVRLVEAIQSVLPLPEVADVSDPSPALPTVEVAEATGQAASSDSSAIDVPQLLDRCLGQSAFARRILNAFERQSGTYVDGIARSISTGDRDAIAASAHALKGAAASLAATRLTDLARRLEELAAAAEIPSLEAMVQQIATEIERCRMFIPGALPTSPAETVQ</sequence>
<dbReference type="PROSITE" id="PS50894">
    <property type="entry name" value="HPT"/>
    <property type="match status" value="1"/>
</dbReference>
<dbReference type="PRINTS" id="PR00344">
    <property type="entry name" value="BCTRLSENSOR"/>
</dbReference>
<proteinExistence type="predicted"/>
<feature type="modified residue" description="4-aspartylphosphate" evidence="14">
    <location>
        <position position="877"/>
    </location>
</feature>
<evidence type="ECO:0000256" key="3">
    <source>
        <dbReference type="ARBA" id="ARBA00012438"/>
    </source>
</evidence>
<reference evidence="20 21" key="1">
    <citation type="submission" date="2020-10" db="EMBL/GenBank/DDBJ databases">
        <title>Wide distribution of Phycisphaera-like planctomycetes from WD2101 soil group in peatlands and genome analysis of the first cultivated representative.</title>
        <authorList>
            <person name="Dedysh S.N."/>
            <person name="Beletsky A.V."/>
            <person name="Ivanova A."/>
            <person name="Kulichevskaya I.S."/>
            <person name="Suzina N.E."/>
            <person name="Philippov D.A."/>
            <person name="Rakitin A.L."/>
            <person name="Mardanov A.V."/>
            <person name="Ravin N.V."/>
        </authorList>
    </citation>
    <scope>NUCLEOTIDE SEQUENCE [LARGE SCALE GENOMIC DNA]</scope>
    <source>
        <strain evidence="20 21">M1803</strain>
    </source>
</reference>
<evidence type="ECO:0000259" key="18">
    <source>
        <dbReference type="PROSITE" id="PS50110"/>
    </source>
</evidence>
<dbReference type="PANTHER" id="PTHR45339">
    <property type="entry name" value="HYBRID SIGNAL TRANSDUCTION HISTIDINE KINASE J"/>
    <property type="match status" value="1"/>
</dbReference>
<dbReference type="SMART" id="SM00448">
    <property type="entry name" value="REC"/>
    <property type="match status" value="2"/>
</dbReference>
<gene>
    <name evidence="20" type="ORF">IPV69_17630</name>
</gene>
<evidence type="ECO:0000256" key="13">
    <source>
        <dbReference type="PROSITE-ProRule" id="PRU00110"/>
    </source>
</evidence>
<dbReference type="InterPro" id="IPR011006">
    <property type="entry name" value="CheY-like_superfamily"/>
</dbReference>
<evidence type="ECO:0000256" key="1">
    <source>
        <dbReference type="ARBA" id="ARBA00000085"/>
    </source>
</evidence>
<dbReference type="SMART" id="SM00387">
    <property type="entry name" value="HATPase_c"/>
    <property type="match status" value="1"/>
</dbReference>
<dbReference type="AlphaFoldDB" id="A0A7M2WRL7"/>
<keyword evidence="21" id="KW-1185">Reference proteome</keyword>
<keyword evidence="4" id="KW-1003">Cell membrane</keyword>
<dbReference type="Gene3D" id="3.40.50.2300">
    <property type="match status" value="2"/>
</dbReference>
<dbReference type="Pfam" id="PF02518">
    <property type="entry name" value="HATPase_c"/>
    <property type="match status" value="1"/>
</dbReference>
<dbReference type="SUPFAM" id="SSF52172">
    <property type="entry name" value="CheY-like"/>
    <property type="match status" value="2"/>
</dbReference>
<dbReference type="Gene3D" id="3.30.565.10">
    <property type="entry name" value="Histidine kinase-like ATPase, C-terminal domain"/>
    <property type="match status" value="1"/>
</dbReference>
<evidence type="ECO:0000256" key="2">
    <source>
        <dbReference type="ARBA" id="ARBA00004651"/>
    </source>
</evidence>
<dbReference type="GO" id="GO:0000155">
    <property type="term" value="F:phosphorelay sensor kinase activity"/>
    <property type="evidence" value="ECO:0007669"/>
    <property type="project" value="InterPro"/>
</dbReference>
<keyword evidence="5 14" id="KW-0597">Phosphoprotein</keyword>
<evidence type="ECO:0000256" key="9">
    <source>
        <dbReference type="ARBA" id="ARBA00022777"/>
    </source>
</evidence>
<keyword evidence="6" id="KW-0808">Transferase</keyword>
<dbReference type="SUPFAM" id="SSF55874">
    <property type="entry name" value="ATPase domain of HSP90 chaperone/DNA topoisomerase II/histidine kinase"/>
    <property type="match status" value="1"/>
</dbReference>
<dbReference type="Gene3D" id="1.20.120.160">
    <property type="entry name" value="HPT domain"/>
    <property type="match status" value="1"/>
</dbReference>
<dbReference type="InterPro" id="IPR001789">
    <property type="entry name" value="Sig_transdc_resp-reg_receiver"/>
</dbReference>
<dbReference type="InterPro" id="IPR036890">
    <property type="entry name" value="HATPase_C_sf"/>
</dbReference>
<dbReference type="GO" id="GO:0005886">
    <property type="term" value="C:plasma membrane"/>
    <property type="evidence" value="ECO:0007669"/>
    <property type="project" value="UniProtKB-SubCell"/>
</dbReference>
<dbReference type="KEGG" id="hbs:IPV69_17630"/>
<dbReference type="SUPFAM" id="SSF47384">
    <property type="entry name" value="Homodimeric domain of signal transducing histidine kinase"/>
    <property type="match status" value="1"/>
</dbReference>
<dbReference type="InterPro" id="IPR003594">
    <property type="entry name" value="HATPase_dom"/>
</dbReference>
<evidence type="ECO:0000259" key="17">
    <source>
        <dbReference type="PROSITE" id="PS50109"/>
    </source>
</evidence>
<evidence type="ECO:0000256" key="7">
    <source>
        <dbReference type="ARBA" id="ARBA00022692"/>
    </source>
</evidence>
<evidence type="ECO:0000313" key="20">
    <source>
        <dbReference type="EMBL" id="QOV88073.1"/>
    </source>
</evidence>
<keyword evidence="8" id="KW-0547">Nucleotide-binding</keyword>
<dbReference type="InterPro" id="IPR036097">
    <property type="entry name" value="HisK_dim/P_sf"/>
</dbReference>
<dbReference type="InterPro" id="IPR005467">
    <property type="entry name" value="His_kinase_dom"/>
</dbReference>
<keyword evidence="9" id="KW-0418">Kinase</keyword>
<feature type="domain" description="HPt" evidence="19">
    <location>
        <begin position="998"/>
        <end position="1091"/>
    </location>
</feature>
<dbReference type="SMART" id="SM00388">
    <property type="entry name" value="HisKA"/>
    <property type="match status" value="1"/>
</dbReference>
<keyword evidence="12 16" id="KW-0472">Membrane</keyword>
<dbReference type="CDD" id="cd00088">
    <property type="entry name" value="HPT"/>
    <property type="match status" value="1"/>
</dbReference>
<dbReference type="InterPro" id="IPR036641">
    <property type="entry name" value="HPT_dom_sf"/>
</dbReference>
<dbReference type="RefSeq" id="WP_206291040.1">
    <property type="nucleotide sequence ID" value="NZ_CP063458.1"/>
</dbReference>
<evidence type="ECO:0000256" key="16">
    <source>
        <dbReference type="SAM" id="Phobius"/>
    </source>
</evidence>